<dbReference type="Gene3D" id="2.160.20.10">
    <property type="entry name" value="Single-stranded right-handed beta-helix, Pectin lyase-like"/>
    <property type="match status" value="1"/>
</dbReference>
<dbReference type="GO" id="GO:0004553">
    <property type="term" value="F:hydrolase activity, hydrolyzing O-glycosyl compounds"/>
    <property type="evidence" value="ECO:0007669"/>
    <property type="project" value="InterPro"/>
</dbReference>
<evidence type="ECO:0000313" key="4">
    <source>
        <dbReference type="Proteomes" id="UP000034063"/>
    </source>
</evidence>
<dbReference type="Gene3D" id="1.10.1330.10">
    <property type="entry name" value="Dockerin domain"/>
    <property type="match status" value="1"/>
</dbReference>
<dbReference type="Pfam" id="PF00404">
    <property type="entry name" value="Dockerin_1"/>
    <property type="match status" value="1"/>
</dbReference>
<feature type="signal peptide" evidence="2">
    <location>
        <begin position="1"/>
        <end position="26"/>
    </location>
</feature>
<reference evidence="3 4" key="1">
    <citation type="journal article" date="2015" name="Nature">
        <title>rRNA introns, odd ribosomes, and small enigmatic genomes across a large radiation of phyla.</title>
        <authorList>
            <person name="Brown C.T."/>
            <person name="Hug L.A."/>
            <person name="Thomas B.C."/>
            <person name="Sharon I."/>
            <person name="Castelle C.J."/>
            <person name="Singh A."/>
            <person name="Wilkins M.J."/>
            <person name="Williams K.H."/>
            <person name="Banfield J.F."/>
        </authorList>
    </citation>
    <scope>NUCLEOTIDE SEQUENCE [LARGE SCALE GENOMIC DNA]</scope>
</reference>
<feature type="chain" id="PRO_5002537480" description="Probable pectate lyase C" evidence="2">
    <location>
        <begin position="27"/>
        <end position="384"/>
    </location>
</feature>
<dbReference type="Proteomes" id="UP000034063">
    <property type="component" value="Unassembled WGS sequence"/>
</dbReference>
<comment type="caution">
    <text evidence="3">The sequence shown here is derived from an EMBL/GenBank/DDBJ whole genome shotgun (WGS) entry which is preliminary data.</text>
</comment>
<keyword evidence="2" id="KW-0732">Signal</keyword>
<dbReference type="SUPFAM" id="SSF51126">
    <property type="entry name" value="Pectin lyase-like"/>
    <property type="match status" value="1"/>
</dbReference>
<dbReference type="GO" id="GO:0000272">
    <property type="term" value="P:polysaccharide catabolic process"/>
    <property type="evidence" value="ECO:0007669"/>
    <property type="project" value="InterPro"/>
</dbReference>
<dbReference type="InterPro" id="IPR012334">
    <property type="entry name" value="Pectin_lyas_fold"/>
</dbReference>
<dbReference type="InterPro" id="IPR011050">
    <property type="entry name" value="Pectin_lyase_fold/virulence"/>
</dbReference>
<organism evidence="3 4">
    <name type="scientific">Candidatus Gottesmanbacteria bacterium GW2011_GWA2_44_17</name>
    <dbReference type="NCBI Taxonomy" id="1618444"/>
    <lineage>
        <taxon>Bacteria</taxon>
        <taxon>Candidatus Gottesmaniibacteriota</taxon>
    </lineage>
</organism>
<evidence type="ECO:0000256" key="2">
    <source>
        <dbReference type="SAM" id="SignalP"/>
    </source>
</evidence>
<name>A0A0G1HKC2_9BACT</name>
<protein>
    <recommendedName>
        <fullName evidence="1">Probable pectate lyase C</fullName>
    </recommendedName>
</protein>
<evidence type="ECO:0000313" key="3">
    <source>
        <dbReference type="EMBL" id="KKT47616.1"/>
    </source>
</evidence>
<dbReference type="SUPFAM" id="SSF63446">
    <property type="entry name" value="Type I dockerin domain"/>
    <property type="match status" value="1"/>
</dbReference>
<sequence>MRFIFNLLIVLFVSFSLILLTSPASAILPGDANGDGLVDGPDYVIWLNHYNQSATGAANGDFDNSGKVDGLDYVLWLNSYGKIEPKTSCLSRPGPMVTVSGNQTVRYDTRGNPLAADTKIDARTAVWTANWPVQDSFNYPILLAGGPNLCFSGGLIQGSYPDQISTDPNTTWEYMHGTTAIKSNGKNAAIENTRIDNYGDAIDLSVNSENFIIKSVYLSTIRDDCVQNDWLYSGLIEDSLFDGCYSAFSARTYSGQSPPADGTDNIWTIKNSLIRLQATWGVYKNRGLIPGHDGFFKWDSLGISPRLALHDNIFRVDQEANNVGLELPQGKLANCSNNTLVWLGSGPFPATLPEIFNGQPCFTITNDKSVWDKAVSDWKSRHSY</sequence>
<proteinExistence type="predicted"/>
<dbReference type="AlphaFoldDB" id="A0A0G1HKC2"/>
<dbReference type="PROSITE" id="PS00018">
    <property type="entry name" value="EF_HAND_1"/>
    <property type="match status" value="2"/>
</dbReference>
<dbReference type="InterPro" id="IPR002105">
    <property type="entry name" value="Dockerin_1_rpt"/>
</dbReference>
<accession>A0A0G1HKC2</accession>
<dbReference type="EMBL" id="LCIB01000005">
    <property type="protein sequence ID" value="KKT47616.1"/>
    <property type="molecule type" value="Genomic_DNA"/>
</dbReference>
<dbReference type="InterPro" id="IPR036439">
    <property type="entry name" value="Dockerin_dom_sf"/>
</dbReference>
<dbReference type="InterPro" id="IPR018247">
    <property type="entry name" value="EF_Hand_1_Ca_BS"/>
</dbReference>
<gene>
    <name evidence="3" type="ORF">UW37_C0005G0004</name>
</gene>
<evidence type="ECO:0000256" key="1">
    <source>
        <dbReference type="ARBA" id="ARBA00016512"/>
    </source>
</evidence>